<comment type="caution">
    <text evidence="1">The sequence shown here is derived from an EMBL/GenBank/DDBJ whole genome shotgun (WGS) entry which is preliminary data.</text>
</comment>
<proteinExistence type="predicted"/>
<dbReference type="Gene3D" id="3.10.129.10">
    <property type="entry name" value="Hotdog Thioesterase"/>
    <property type="match status" value="1"/>
</dbReference>
<gene>
    <name evidence="1" type="ORF">DCAF_LOCUS20722</name>
</gene>
<dbReference type="Proteomes" id="UP001314170">
    <property type="component" value="Unassembled WGS sequence"/>
</dbReference>
<keyword evidence="2" id="KW-1185">Reference proteome</keyword>
<protein>
    <recommendedName>
        <fullName evidence="3">Thioesterase domain-containing protein</fullName>
    </recommendedName>
</protein>
<reference evidence="1 2" key="1">
    <citation type="submission" date="2024-01" db="EMBL/GenBank/DDBJ databases">
        <authorList>
            <person name="Waweru B."/>
        </authorList>
    </citation>
    <scope>NUCLEOTIDE SEQUENCE [LARGE SCALE GENOMIC DNA]</scope>
</reference>
<dbReference type="EMBL" id="CAWUPB010001173">
    <property type="protein sequence ID" value="CAK7348030.1"/>
    <property type="molecule type" value="Genomic_DNA"/>
</dbReference>
<accession>A0AAV1SAP9</accession>
<evidence type="ECO:0008006" key="3">
    <source>
        <dbReference type="Google" id="ProtNLM"/>
    </source>
</evidence>
<name>A0AAV1SAP9_9ROSI</name>
<sequence>MTESSSSSSSTTTFSKDLPSEYAFEVKSFFGRVGIHASLPQKSTSKDFYSDLIRDLLKADHVRRGHITCIVPVLPVVGNKYNGLHGGAVGAIAERVSVACARTVVADDKELFLGTEIARFHLYLRIQYAAWPTAMTLSNDEASGGGCGLAFGMWSCGSYLRLMALERVTTPANSVMAGVQICKNWKYLDIKSAGK</sequence>
<evidence type="ECO:0000313" key="2">
    <source>
        <dbReference type="Proteomes" id="UP001314170"/>
    </source>
</evidence>
<evidence type="ECO:0000313" key="1">
    <source>
        <dbReference type="EMBL" id="CAK7348030.1"/>
    </source>
</evidence>
<organism evidence="1 2">
    <name type="scientific">Dovyalis caffra</name>
    <dbReference type="NCBI Taxonomy" id="77055"/>
    <lineage>
        <taxon>Eukaryota</taxon>
        <taxon>Viridiplantae</taxon>
        <taxon>Streptophyta</taxon>
        <taxon>Embryophyta</taxon>
        <taxon>Tracheophyta</taxon>
        <taxon>Spermatophyta</taxon>
        <taxon>Magnoliopsida</taxon>
        <taxon>eudicotyledons</taxon>
        <taxon>Gunneridae</taxon>
        <taxon>Pentapetalae</taxon>
        <taxon>rosids</taxon>
        <taxon>fabids</taxon>
        <taxon>Malpighiales</taxon>
        <taxon>Salicaceae</taxon>
        <taxon>Flacourtieae</taxon>
        <taxon>Dovyalis</taxon>
    </lineage>
</organism>
<dbReference type="AlphaFoldDB" id="A0AAV1SAP9"/>